<dbReference type="InterPro" id="IPR029069">
    <property type="entry name" value="HotDog_dom_sf"/>
</dbReference>
<gene>
    <name evidence="2" type="ORF">FHR94_003236</name>
</gene>
<dbReference type="AlphaFoldDB" id="A0A839VDC6"/>
<evidence type="ECO:0000259" key="1">
    <source>
        <dbReference type="Pfam" id="PF01575"/>
    </source>
</evidence>
<dbReference type="Pfam" id="PF01575">
    <property type="entry name" value="MaoC_dehydratas"/>
    <property type="match status" value="1"/>
</dbReference>
<dbReference type="GO" id="GO:0004312">
    <property type="term" value="F:fatty acid synthase activity"/>
    <property type="evidence" value="ECO:0007669"/>
    <property type="project" value="InterPro"/>
</dbReference>
<dbReference type="Proteomes" id="UP000547614">
    <property type="component" value="Unassembled WGS sequence"/>
</dbReference>
<name>A0A839VDC6_9GAMM</name>
<protein>
    <submittedName>
        <fullName evidence="2">Acyl dehydratase</fullName>
    </submittedName>
</protein>
<reference evidence="2 3" key="1">
    <citation type="submission" date="2020-08" db="EMBL/GenBank/DDBJ databases">
        <title>Genomic Encyclopedia of Type Strains, Phase III (KMG-III): the genomes of soil and plant-associated and newly described type strains.</title>
        <authorList>
            <person name="Whitman W."/>
        </authorList>
    </citation>
    <scope>NUCLEOTIDE SEQUENCE [LARGE SCALE GENOMIC DNA]</scope>
    <source>
        <strain evidence="2 3">CECT 7282</strain>
    </source>
</reference>
<dbReference type="RefSeq" id="WP_183327122.1">
    <property type="nucleotide sequence ID" value="NZ_JACHXP010000019.1"/>
</dbReference>
<evidence type="ECO:0000313" key="3">
    <source>
        <dbReference type="Proteomes" id="UP000547614"/>
    </source>
</evidence>
<dbReference type="InterPro" id="IPR002539">
    <property type="entry name" value="MaoC-like_dom"/>
</dbReference>
<proteinExistence type="predicted"/>
<dbReference type="Gene3D" id="3.10.129.10">
    <property type="entry name" value="Hotdog Thioesterase"/>
    <property type="match status" value="1"/>
</dbReference>
<evidence type="ECO:0000313" key="2">
    <source>
        <dbReference type="EMBL" id="MBB3191960.1"/>
    </source>
</evidence>
<dbReference type="PANTHER" id="PTHR43841:SF3">
    <property type="entry name" value="(3R)-HYDROXYACYL-ACP DEHYDRATASE SUBUNIT HADB"/>
    <property type="match status" value="1"/>
</dbReference>
<dbReference type="GO" id="GO:0005835">
    <property type="term" value="C:fatty acid synthase complex"/>
    <property type="evidence" value="ECO:0007669"/>
    <property type="project" value="InterPro"/>
</dbReference>
<keyword evidence="3" id="KW-1185">Reference proteome</keyword>
<organism evidence="2 3">
    <name type="scientific">Halomonas cerina</name>
    <dbReference type="NCBI Taxonomy" id="447424"/>
    <lineage>
        <taxon>Bacteria</taxon>
        <taxon>Pseudomonadati</taxon>
        <taxon>Pseudomonadota</taxon>
        <taxon>Gammaproteobacteria</taxon>
        <taxon>Oceanospirillales</taxon>
        <taxon>Halomonadaceae</taxon>
        <taxon>Halomonas</taxon>
    </lineage>
</organism>
<comment type="caution">
    <text evidence="2">The sequence shown here is derived from an EMBL/GenBank/DDBJ whole genome shotgun (WGS) entry which is preliminary data.</text>
</comment>
<sequence length="155" mass="17164">MSTPHREDRLSDLGPTWLREMQREVLHAYAELSGDHNPIHLDREAAVQAGHPDLICHGMLAMTDIGGWLTRAMAGWQLEMFSCRFVAPMGVGTRLKVVGYRGAPHQAESVVRVGVDIVARDAEGVVRVTGRADFHRPNPVHPVRGARDYHTAGKE</sequence>
<dbReference type="InterPro" id="IPR003965">
    <property type="entry name" value="Fatty_acid_synthase"/>
</dbReference>
<dbReference type="PRINTS" id="PR01483">
    <property type="entry name" value="FASYNTHASE"/>
</dbReference>
<dbReference type="GO" id="GO:0006633">
    <property type="term" value="P:fatty acid biosynthetic process"/>
    <property type="evidence" value="ECO:0007669"/>
    <property type="project" value="InterPro"/>
</dbReference>
<dbReference type="PANTHER" id="PTHR43841">
    <property type="entry name" value="3-HYDROXYACYL-THIOESTER DEHYDRATASE HTDX-RELATED"/>
    <property type="match status" value="1"/>
</dbReference>
<dbReference type="SUPFAM" id="SSF54637">
    <property type="entry name" value="Thioesterase/thiol ester dehydrase-isomerase"/>
    <property type="match status" value="1"/>
</dbReference>
<dbReference type="EMBL" id="JACHXP010000019">
    <property type="protein sequence ID" value="MBB3191960.1"/>
    <property type="molecule type" value="Genomic_DNA"/>
</dbReference>
<accession>A0A839VDC6</accession>
<feature type="domain" description="MaoC-like" evidence="1">
    <location>
        <begin position="23"/>
        <end position="99"/>
    </location>
</feature>